<feature type="transmembrane region" description="Helical" evidence="1">
    <location>
        <begin position="208"/>
        <end position="225"/>
    </location>
</feature>
<feature type="transmembrane region" description="Helical" evidence="1">
    <location>
        <begin position="163"/>
        <end position="187"/>
    </location>
</feature>
<dbReference type="EMBL" id="CWHQ02000010">
    <property type="protein sequence ID" value="SBO24192.1"/>
    <property type="molecule type" value="Genomic_DNA"/>
</dbReference>
<keyword evidence="1" id="KW-0472">Membrane</keyword>
<gene>
    <name evidence="2" type="ORF">PKNA1_C2_0311800</name>
</gene>
<feature type="transmembrane region" description="Helical" evidence="1">
    <location>
        <begin position="104"/>
        <end position="128"/>
    </location>
</feature>
<keyword evidence="1" id="KW-0812">Transmembrane</keyword>
<evidence type="ECO:0000313" key="3">
    <source>
        <dbReference type="Proteomes" id="UP000182128"/>
    </source>
</evidence>
<reference evidence="3" key="1">
    <citation type="submission" date="2016-05" db="EMBL/GenBank/DDBJ databases">
        <authorList>
            <person name="Sharaf H."/>
        </authorList>
    </citation>
    <scope>NUCLEOTIDE SEQUENCE [LARGE SCALE GENOMIC DNA]</scope>
    <source>
        <strain evidence="3">H</strain>
    </source>
</reference>
<feature type="transmembrane region" description="Helical" evidence="1">
    <location>
        <begin position="52"/>
        <end position="73"/>
    </location>
</feature>
<feature type="transmembrane region" description="Helical" evidence="1">
    <location>
        <begin position="20"/>
        <end position="40"/>
    </location>
</feature>
<organism evidence="2 3">
    <name type="scientific">Plasmodium knowlesi (strain H)</name>
    <dbReference type="NCBI Taxonomy" id="5851"/>
    <lineage>
        <taxon>Eukaryota</taxon>
        <taxon>Sar</taxon>
        <taxon>Alveolata</taxon>
        <taxon>Apicomplexa</taxon>
        <taxon>Aconoidasida</taxon>
        <taxon>Haemosporida</taxon>
        <taxon>Plasmodiidae</taxon>
        <taxon>Plasmodium</taxon>
        <taxon>Plasmodium (Plasmodium)</taxon>
    </lineage>
</organism>
<protein>
    <submittedName>
        <fullName evidence="2">Uncharacterized protein</fullName>
    </submittedName>
</protein>
<dbReference type="AlphaFoldDB" id="A0A1A7VR87"/>
<name>A0A1A7VR87_PLAKH</name>
<evidence type="ECO:0000313" key="2">
    <source>
        <dbReference type="EMBL" id="SBO24192.1"/>
    </source>
</evidence>
<keyword evidence="1" id="KW-1133">Transmembrane helix</keyword>
<feature type="transmembrane region" description="Helical" evidence="1">
    <location>
        <begin position="140"/>
        <end position="157"/>
    </location>
</feature>
<dbReference type="Proteomes" id="UP000182128">
    <property type="component" value="Unassembled WGS sequence"/>
</dbReference>
<feature type="transmembrane region" description="Helical" evidence="1">
    <location>
        <begin position="231"/>
        <end position="250"/>
    </location>
</feature>
<accession>A0A1A7VR87</accession>
<evidence type="ECO:0000256" key="1">
    <source>
        <dbReference type="SAM" id="Phobius"/>
    </source>
</evidence>
<proteinExistence type="predicted"/>
<sequence length="287" mass="33494">MLQENLITGRTLKDGKDIFVFNNYGIWLVKLSHLCFFFLLSVRNTFHFSPNLVFLVLFFGFFIICFFFCMSWYSCFRFIRQIRNEELIDEELNPSMLNEIIPQIFFSVCSFLLINILYLGHLIIYLNVQNDVIPVPTESLVIFFLFFSSCILYGALFKYDNSVGIFLLGANGIATLVLSFYQTGLYLAHLIRRNRRDKLFYRDREGDYVQILMCTCASAFVLLLLKNLSLITSQFFSFLLLLSTVPFLYADLSLQNIELRHQSIENRIMHTYVSSFHSSKKIPGTLS</sequence>